<evidence type="ECO:0000256" key="3">
    <source>
        <dbReference type="SAM" id="MobiDB-lite"/>
    </source>
</evidence>
<dbReference type="AlphaFoldDB" id="A0A8T3BQA9"/>
<keyword evidence="1" id="KW-0677">Repeat</keyword>
<comment type="caution">
    <text evidence="4">The sequence shown here is derived from an EMBL/GenBank/DDBJ whole genome shotgun (WGS) entry which is preliminary data.</text>
</comment>
<gene>
    <name evidence="4" type="ORF">KFK09_009192</name>
</gene>
<name>A0A8T3BQA9_DENNO</name>
<dbReference type="Pfam" id="PF13812">
    <property type="entry name" value="PPR_3"/>
    <property type="match status" value="1"/>
</dbReference>
<dbReference type="EMBL" id="JAGYWB010000007">
    <property type="protein sequence ID" value="KAI0516515.1"/>
    <property type="molecule type" value="Genomic_DNA"/>
</dbReference>
<evidence type="ECO:0000313" key="5">
    <source>
        <dbReference type="Proteomes" id="UP000829196"/>
    </source>
</evidence>
<dbReference type="NCBIfam" id="TIGR00756">
    <property type="entry name" value="PPR"/>
    <property type="match status" value="1"/>
</dbReference>
<keyword evidence="5" id="KW-1185">Reference proteome</keyword>
<evidence type="ECO:0000256" key="1">
    <source>
        <dbReference type="ARBA" id="ARBA00022737"/>
    </source>
</evidence>
<evidence type="ECO:0008006" key="6">
    <source>
        <dbReference type="Google" id="ProtNLM"/>
    </source>
</evidence>
<dbReference type="InterPro" id="IPR002885">
    <property type="entry name" value="PPR_rpt"/>
</dbReference>
<dbReference type="InterPro" id="IPR011990">
    <property type="entry name" value="TPR-like_helical_dom_sf"/>
</dbReference>
<evidence type="ECO:0000256" key="2">
    <source>
        <dbReference type="PROSITE-ProRule" id="PRU00708"/>
    </source>
</evidence>
<evidence type="ECO:0000313" key="4">
    <source>
        <dbReference type="EMBL" id="KAI0516515.1"/>
    </source>
</evidence>
<feature type="region of interest" description="Disordered" evidence="3">
    <location>
        <begin position="70"/>
        <end position="99"/>
    </location>
</feature>
<feature type="repeat" description="PPR" evidence="2">
    <location>
        <begin position="172"/>
        <end position="206"/>
    </location>
</feature>
<dbReference type="PANTHER" id="PTHR47205">
    <property type="entry name" value="OS07G0599000 PROTEIN"/>
    <property type="match status" value="1"/>
</dbReference>
<dbReference type="PROSITE" id="PS51375">
    <property type="entry name" value="PPR"/>
    <property type="match status" value="1"/>
</dbReference>
<dbReference type="Proteomes" id="UP000829196">
    <property type="component" value="Unassembled WGS sequence"/>
</dbReference>
<reference evidence="4" key="1">
    <citation type="journal article" date="2022" name="Front. Genet.">
        <title>Chromosome-Scale Assembly of the Dendrobium nobile Genome Provides Insights Into the Molecular Mechanism of the Biosynthesis of the Medicinal Active Ingredient of Dendrobium.</title>
        <authorList>
            <person name="Xu Q."/>
            <person name="Niu S.-C."/>
            <person name="Li K.-L."/>
            <person name="Zheng P.-J."/>
            <person name="Zhang X.-J."/>
            <person name="Jia Y."/>
            <person name="Liu Y."/>
            <person name="Niu Y.-X."/>
            <person name="Yu L.-H."/>
            <person name="Chen D.-F."/>
            <person name="Zhang G.-Q."/>
        </authorList>
    </citation>
    <scope>NUCLEOTIDE SEQUENCE</scope>
    <source>
        <tissue evidence="4">Leaf</tissue>
    </source>
</reference>
<organism evidence="4 5">
    <name type="scientific">Dendrobium nobile</name>
    <name type="common">Orchid</name>
    <dbReference type="NCBI Taxonomy" id="94219"/>
    <lineage>
        <taxon>Eukaryota</taxon>
        <taxon>Viridiplantae</taxon>
        <taxon>Streptophyta</taxon>
        <taxon>Embryophyta</taxon>
        <taxon>Tracheophyta</taxon>
        <taxon>Spermatophyta</taxon>
        <taxon>Magnoliopsida</taxon>
        <taxon>Liliopsida</taxon>
        <taxon>Asparagales</taxon>
        <taxon>Orchidaceae</taxon>
        <taxon>Epidendroideae</taxon>
        <taxon>Malaxideae</taxon>
        <taxon>Dendrobiinae</taxon>
        <taxon>Dendrobium</taxon>
    </lineage>
</organism>
<accession>A0A8T3BQA9</accession>
<dbReference type="SMR" id="A0A8T3BQA9"/>
<dbReference type="Gene3D" id="1.25.40.10">
    <property type="entry name" value="Tetratricopeptide repeat domain"/>
    <property type="match status" value="1"/>
</dbReference>
<protein>
    <recommendedName>
        <fullName evidence="6">Pentatricopeptide repeat-containing protein</fullName>
    </recommendedName>
</protein>
<dbReference type="InterPro" id="IPR044605">
    <property type="entry name" value="At1g26460-like"/>
</dbReference>
<dbReference type="PANTHER" id="PTHR47205:SF1">
    <property type="entry name" value="OS07G0599000 PROTEIN"/>
    <property type="match status" value="1"/>
</dbReference>
<sequence length="259" mass="28884">MLSASAAAKHKHCFSPASAVVRRFERVNMGWRLFLTGHLEIKQSDSSCGAACRRGPLVTAYCKNGFSTLDSRPDTERRSQTNQNAPRQQDRAAVPSGTEHHRAVVPSKGVLWHILIGCANIWDLDRANETFEAIAEKIGLTLDIHSYNALMCAFGKVKKVFEHLVSLGVKLNATTYTLLVDAHLANRDPKAALLVIDEMVDAGFTPSKEMIKKVRRQCSCELDIDSDERLQSLVHQFGYMMGGEGRRELLYNLNYGSNY</sequence>
<proteinExistence type="predicted"/>
<dbReference type="OrthoDB" id="185373at2759"/>